<proteinExistence type="predicted"/>
<comment type="caution">
    <text evidence="2">The sequence shown here is derived from an EMBL/GenBank/DDBJ whole genome shotgun (WGS) entry which is preliminary data.</text>
</comment>
<gene>
    <name evidence="2" type="ORF">LCGC14_0294640</name>
</gene>
<keyword evidence="1" id="KW-0812">Transmembrane</keyword>
<keyword evidence="1" id="KW-1133">Transmembrane helix</keyword>
<evidence type="ECO:0000256" key="1">
    <source>
        <dbReference type="SAM" id="Phobius"/>
    </source>
</evidence>
<evidence type="ECO:0000313" key="2">
    <source>
        <dbReference type="EMBL" id="KKN83811.1"/>
    </source>
</evidence>
<feature type="transmembrane region" description="Helical" evidence="1">
    <location>
        <begin position="37"/>
        <end position="55"/>
    </location>
</feature>
<reference evidence="2" key="1">
    <citation type="journal article" date="2015" name="Nature">
        <title>Complex archaea that bridge the gap between prokaryotes and eukaryotes.</title>
        <authorList>
            <person name="Spang A."/>
            <person name="Saw J.H."/>
            <person name="Jorgensen S.L."/>
            <person name="Zaremba-Niedzwiedzka K."/>
            <person name="Martijn J."/>
            <person name="Lind A.E."/>
            <person name="van Eijk R."/>
            <person name="Schleper C."/>
            <person name="Guy L."/>
            <person name="Ettema T.J."/>
        </authorList>
    </citation>
    <scope>NUCLEOTIDE SEQUENCE</scope>
</reference>
<sequence>MSWASGLVVLAGVFLAAHLIMDVRAVALTARHPKDLAWTAATLIILTGHIILDYVN</sequence>
<dbReference type="AlphaFoldDB" id="A0A0F9WDB6"/>
<protein>
    <submittedName>
        <fullName evidence="2">Uncharacterized protein</fullName>
    </submittedName>
</protein>
<dbReference type="EMBL" id="LAZR01000179">
    <property type="protein sequence ID" value="KKN83811.1"/>
    <property type="molecule type" value="Genomic_DNA"/>
</dbReference>
<name>A0A0F9WDB6_9ZZZZ</name>
<accession>A0A0F9WDB6</accession>
<keyword evidence="1" id="KW-0472">Membrane</keyword>
<organism evidence="2">
    <name type="scientific">marine sediment metagenome</name>
    <dbReference type="NCBI Taxonomy" id="412755"/>
    <lineage>
        <taxon>unclassified sequences</taxon>
        <taxon>metagenomes</taxon>
        <taxon>ecological metagenomes</taxon>
    </lineage>
</organism>